<protein>
    <submittedName>
        <fullName evidence="1">Uncharacterized protein</fullName>
    </submittedName>
</protein>
<gene>
    <name evidence="1" type="ORF">UU42_C0025G0003</name>
</gene>
<organism evidence="1 2">
    <name type="scientific">Candidatus Woesebacteria bacterium GW2011_GWA1_41_13b</name>
    <dbReference type="NCBI Taxonomy" id="1618555"/>
    <lineage>
        <taxon>Bacteria</taxon>
        <taxon>Candidatus Woeseibacteriota</taxon>
    </lineage>
</organism>
<evidence type="ECO:0000313" key="1">
    <source>
        <dbReference type="EMBL" id="KKR91006.1"/>
    </source>
</evidence>
<evidence type="ECO:0000313" key="2">
    <source>
        <dbReference type="Proteomes" id="UP000034676"/>
    </source>
</evidence>
<dbReference type="Proteomes" id="UP000034676">
    <property type="component" value="Unassembled WGS sequence"/>
</dbReference>
<reference evidence="1 2" key="1">
    <citation type="journal article" date="2015" name="Nature">
        <title>rRNA introns, odd ribosomes, and small enigmatic genomes across a large radiation of phyla.</title>
        <authorList>
            <person name="Brown C.T."/>
            <person name="Hug L.A."/>
            <person name="Thomas B.C."/>
            <person name="Sharon I."/>
            <person name="Castelle C.J."/>
            <person name="Singh A."/>
            <person name="Wilkins M.J."/>
            <person name="Williams K.H."/>
            <person name="Banfield J.F."/>
        </authorList>
    </citation>
    <scope>NUCLEOTIDE SEQUENCE [LARGE SCALE GENOMIC DNA]</scope>
</reference>
<comment type="caution">
    <text evidence="1">The sequence shown here is derived from an EMBL/GenBank/DDBJ whole genome shotgun (WGS) entry which is preliminary data.</text>
</comment>
<accession>A0A0G0UU13</accession>
<proteinExistence type="predicted"/>
<sequence length="56" mass="6451">MIIESKPETISRWKNLRLEVSWAIIGAVLRVAEFIAKVLRVENKVGPFKAERAEQE</sequence>
<dbReference type="EMBL" id="LCAO01000025">
    <property type="protein sequence ID" value="KKR91006.1"/>
    <property type="molecule type" value="Genomic_DNA"/>
</dbReference>
<dbReference type="AlphaFoldDB" id="A0A0G0UU13"/>
<name>A0A0G0UU13_9BACT</name>